<dbReference type="Proteomes" id="UP000076577">
    <property type="component" value="Unassembled WGS sequence"/>
</dbReference>
<gene>
    <name evidence="1" type="ORF">PsAD2_01749</name>
</gene>
<accession>A0A165Z381</accession>
<comment type="caution">
    <text evidence="1">The sequence shown here is derived from an EMBL/GenBank/DDBJ whole genome shotgun (WGS) entry which is preliminary data.</text>
</comment>
<dbReference type="RefSeq" id="WP_068004921.1">
    <property type="nucleotide sequence ID" value="NZ_FOFM01000002.1"/>
</dbReference>
<dbReference type="STRING" id="989403.SAMN05421798_102310"/>
<organism evidence="1 2">
    <name type="scientific">Pseudovibrio axinellae</name>
    <dbReference type="NCBI Taxonomy" id="989403"/>
    <lineage>
        <taxon>Bacteria</taxon>
        <taxon>Pseudomonadati</taxon>
        <taxon>Pseudomonadota</taxon>
        <taxon>Alphaproteobacteria</taxon>
        <taxon>Hyphomicrobiales</taxon>
        <taxon>Stappiaceae</taxon>
        <taxon>Pseudovibrio</taxon>
    </lineage>
</organism>
<evidence type="ECO:0000313" key="2">
    <source>
        <dbReference type="Proteomes" id="UP000076577"/>
    </source>
</evidence>
<keyword evidence="2" id="KW-1185">Reference proteome</keyword>
<dbReference type="EMBL" id="LMCB01000013">
    <property type="protein sequence ID" value="KZL19471.1"/>
    <property type="molecule type" value="Genomic_DNA"/>
</dbReference>
<name>A0A165Z381_9HYPH</name>
<dbReference type="PATRIC" id="fig|989403.3.peg.1869"/>
<reference evidence="1 2" key="1">
    <citation type="journal article" date="2016" name="Front. Microbiol.">
        <title>Comparative Genomic Analysis Reveals a Diverse Repertoire of Genes Involved in Prokaryote-Eukaryote Interactions within the Pseudovibrio Genus.</title>
        <authorList>
            <person name="Romano S."/>
            <person name="Fernandez-Guerra A."/>
            <person name="Reen F.J."/>
            <person name="Glockner F.O."/>
            <person name="Crowley S.P."/>
            <person name="O'Sullivan O."/>
            <person name="Cotter P.D."/>
            <person name="Adams C."/>
            <person name="Dobson A.D."/>
            <person name="O'Gara F."/>
        </authorList>
    </citation>
    <scope>NUCLEOTIDE SEQUENCE [LARGE SCALE GENOMIC DNA]</scope>
    <source>
        <strain evidence="1 2">Ad2</strain>
    </source>
</reference>
<protein>
    <submittedName>
        <fullName evidence="1">Uncharacterized protein</fullName>
    </submittedName>
</protein>
<proteinExistence type="predicted"/>
<dbReference type="AlphaFoldDB" id="A0A165Z381"/>
<evidence type="ECO:0000313" key="1">
    <source>
        <dbReference type="EMBL" id="KZL19471.1"/>
    </source>
</evidence>
<sequence length="160" mass="17755">MSYSTAKRPVLQTLNYLMVISIFSWAGALVAFAQEVPVPPKKATPAAVAACEEEHMKREGVEDLGSSQYREKIRDLCNKSVLGAPNVEVGKEPATNDYYYSADGGGFVYELSEDCDQVRIQNELIFICPEGKFKPVIRNNQSGFMPYEEPKPTVKPSETP</sequence>
<dbReference type="OrthoDB" id="7867348at2"/>